<sequence>MLFMVLQIREMLTRIYKHVFVPKCPLALTKISFLPNKLKLGRPFYIYYMQSYHLPAIHVPILICLITLAFVDIMALLNFTWTQII</sequence>
<proteinExistence type="predicted"/>
<name>A0A061DK96_THECC</name>
<evidence type="ECO:0000313" key="3">
    <source>
        <dbReference type="Proteomes" id="UP000026915"/>
    </source>
</evidence>
<dbReference type="Gramene" id="EOX93075">
    <property type="protein sequence ID" value="EOX93075"/>
    <property type="gene ID" value="TCM_001921"/>
</dbReference>
<gene>
    <name evidence="2" type="ORF">TCM_001921</name>
</gene>
<evidence type="ECO:0000256" key="1">
    <source>
        <dbReference type="SAM" id="Phobius"/>
    </source>
</evidence>
<dbReference type="InParanoid" id="A0A061DK96"/>
<dbReference type="Proteomes" id="UP000026915">
    <property type="component" value="Chromosome 1"/>
</dbReference>
<keyword evidence="3" id="KW-1185">Reference proteome</keyword>
<dbReference type="AlphaFoldDB" id="A0A061DK96"/>
<reference evidence="2 3" key="1">
    <citation type="journal article" date="2013" name="Genome Biol.">
        <title>The genome sequence of the most widely cultivated cacao type and its use to identify candidate genes regulating pod color.</title>
        <authorList>
            <person name="Motamayor J.C."/>
            <person name="Mockaitis K."/>
            <person name="Schmutz J."/>
            <person name="Haiminen N."/>
            <person name="Iii D.L."/>
            <person name="Cornejo O."/>
            <person name="Findley S.D."/>
            <person name="Zheng P."/>
            <person name="Utro F."/>
            <person name="Royaert S."/>
            <person name="Saski C."/>
            <person name="Jenkins J."/>
            <person name="Podicheti R."/>
            <person name="Zhao M."/>
            <person name="Scheffler B.E."/>
            <person name="Stack J.C."/>
            <person name="Feltus F.A."/>
            <person name="Mustiga G.M."/>
            <person name="Amores F."/>
            <person name="Phillips W."/>
            <person name="Marelli J.P."/>
            <person name="May G.D."/>
            <person name="Shapiro H."/>
            <person name="Ma J."/>
            <person name="Bustamante C.D."/>
            <person name="Schnell R.J."/>
            <person name="Main D."/>
            <person name="Gilbert D."/>
            <person name="Parida L."/>
            <person name="Kuhn D.N."/>
        </authorList>
    </citation>
    <scope>NUCLEOTIDE SEQUENCE [LARGE SCALE GENOMIC DNA]</scope>
    <source>
        <strain evidence="3">cv. Matina 1-6</strain>
    </source>
</reference>
<keyword evidence="1" id="KW-0812">Transmembrane</keyword>
<dbReference type="EMBL" id="CM001879">
    <property type="protein sequence ID" value="EOX93075.1"/>
    <property type="molecule type" value="Genomic_DNA"/>
</dbReference>
<organism evidence="2 3">
    <name type="scientific">Theobroma cacao</name>
    <name type="common">Cacao</name>
    <name type="synonym">Cocoa</name>
    <dbReference type="NCBI Taxonomy" id="3641"/>
    <lineage>
        <taxon>Eukaryota</taxon>
        <taxon>Viridiplantae</taxon>
        <taxon>Streptophyta</taxon>
        <taxon>Embryophyta</taxon>
        <taxon>Tracheophyta</taxon>
        <taxon>Spermatophyta</taxon>
        <taxon>Magnoliopsida</taxon>
        <taxon>eudicotyledons</taxon>
        <taxon>Gunneridae</taxon>
        <taxon>Pentapetalae</taxon>
        <taxon>rosids</taxon>
        <taxon>malvids</taxon>
        <taxon>Malvales</taxon>
        <taxon>Malvaceae</taxon>
        <taxon>Byttnerioideae</taxon>
        <taxon>Theobroma</taxon>
    </lineage>
</organism>
<feature type="transmembrane region" description="Helical" evidence="1">
    <location>
        <begin position="57"/>
        <end position="79"/>
    </location>
</feature>
<protein>
    <submittedName>
        <fullName evidence="2">Uncharacterized protein</fullName>
    </submittedName>
</protein>
<evidence type="ECO:0000313" key="2">
    <source>
        <dbReference type="EMBL" id="EOX93075.1"/>
    </source>
</evidence>
<accession>A0A061DK96</accession>
<keyword evidence="1" id="KW-0472">Membrane</keyword>
<keyword evidence="1" id="KW-1133">Transmembrane helix</keyword>
<dbReference type="HOGENOM" id="CLU_2517121_0_0_1"/>